<dbReference type="Gene3D" id="3.30.70.1440">
    <property type="entry name" value="Multidrug efflux transporter AcrB pore domain"/>
    <property type="match status" value="1"/>
</dbReference>
<evidence type="ECO:0000256" key="6">
    <source>
        <dbReference type="ARBA" id="ARBA00022989"/>
    </source>
</evidence>
<dbReference type="Proteomes" id="UP000216429">
    <property type="component" value="Unassembled WGS sequence"/>
</dbReference>
<feature type="transmembrane region" description="Helical" evidence="8">
    <location>
        <begin position="333"/>
        <end position="353"/>
    </location>
</feature>
<dbReference type="Gene3D" id="3.30.70.1320">
    <property type="entry name" value="Multidrug efflux transporter AcrB pore domain like"/>
    <property type="match status" value="1"/>
</dbReference>
<dbReference type="RefSeq" id="WP_094816034.1">
    <property type="nucleotide sequence ID" value="NZ_NEVU01000003.1"/>
</dbReference>
<organism evidence="9 10">
    <name type="scientific">Bordetella genomosp. 12</name>
    <dbReference type="NCBI Taxonomy" id="463035"/>
    <lineage>
        <taxon>Bacteria</taxon>
        <taxon>Pseudomonadati</taxon>
        <taxon>Pseudomonadota</taxon>
        <taxon>Betaproteobacteria</taxon>
        <taxon>Burkholderiales</taxon>
        <taxon>Alcaligenaceae</taxon>
        <taxon>Bordetella</taxon>
    </lineage>
</organism>
<feature type="transmembrane region" description="Helical" evidence="8">
    <location>
        <begin position="463"/>
        <end position="490"/>
    </location>
</feature>
<keyword evidence="2" id="KW-0813">Transport</keyword>
<feature type="transmembrane region" description="Helical" evidence="8">
    <location>
        <begin position="979"/>
        <end position="1005"/>
    </location>
</feature>
<evidence type="ECO:0000256" key="3">
    <source>
        <dbReference type="ARBA" id="ARBA00022475"/>
    </source>
</evidence>
<protein>
    <submittedName>
        <fullName evidence="9">Multidrug transporter subunit MdtC</fullName>
    </submittedName>
</protein>
<evidence type="ECO:0000256" key="8">
    <source>
        <dbReference type="SAM" id="Phobius"/>
    </source>
</evidence>
<dbReference type="NCBIfam" id="NF033617">
    <property type="entry name" value="RND_permease_2"/>
    <property type="match status" value="1"/>
</dbReference>
<feature type="transmembrane region" description="Helical" evidence="8">
    <location>
        <begin position="946"/>
        <end position="967"/>
    </location>
</feature>
<dbReference type="SUPFAM" id="SSF82693">
    <property type="entry name" value="Multidrug efflux transporter AcrB pore domain, PN1, PN2, PC1 and PC2 subdomains"/>
    <property type="match status" value="4"/>
</dbReference>
<feature type="transmembrane region" description="Helical" evidence="8">
    <location>
        <begin position="521"/>
        <end position="540"/>
    </location>
</feature>
<dbReference type="SUPFAM" id="SSF82714">
    <property type="entry name" value="Multidrug efflux transporter AcrB TolC docking domain, DN and DC subdomains"/>
    <property type="match status" value="2"/>
</dbReference>
<keyword evidence="4" id="KW-0997">Cell inner membrane</keyword>
<feature type="transmembrane region" description="Helical" evidence="8">
    <location>
        <begin position="850"/>
        <end position="868"/>
    </location>
</feature>
<keyword evidence="7 8" id="KW-0472">Membrane</keyword>
<dbReference type="OrthoDB" id="9042683at2"/>
<evidence type="ECO:0000313" key="9">
    <source>
        <dbReference type="EMBL" id="OZI71981.1"/>
    </source>
</evidence>
<comment type="caution">
    <text evidence="9">The sequence shown here is derived from an EMBL/GenBank/DDBJ whole genome shotgun (WGS) entry which is preliminary data.</text>
</comment>
<accession>A0A261VDZ6</accession>
<dbReference type="FunFam" id="1.20.1640.10:FF:000001">
    <property type="entry name" value="Efflux pump membrane transporter"/>
    <property type="match status" value="1"/>
</dbReference>
<feature type="transmembrane region" description="Helical" evidence="8">
    <location>
        <begin position="360"/>
        <end position="381"/>
    </location>
</feature>
<dbReference type="GO" id="GO:0005886">
    <property type="term" value="C:plasma membrane"/>
    <property type="evidence" value="ECO:0007669"/>
    <property type="project" value="UniProtKB-SubCell"/>
</dbReference>
<evidence type="ECO:0000313" key="10">
    <source>
        <dbReference type="Proteomes" id="UP000216429"/>
    </source>
</evidence>
<sequence length="1022" mass="109115">MNLSRPFILRPVATSFLMIALLLSGLLAWRILPVAALPQVDYPIIQVTTHYPGAGPNVMARVVTATLERRFGQIPGLKQMSSSSGSGVSVITLQFALTLPLGVAEQEVQAAISASSALLPQDLPAPPVYRKVNPADVPILTLAVTSDTVSLPQVYDLVDTRMTQRLAQLSGVGMVSLAGGQRPAVRVQLNPLALAARGLQSTDVQNAIAKANSNQPKGSFDGPLRNVLMDANDQLQSAGEYRELIVAWRNGAPVRLGDIAKVEDGAEDRYLAAWVDRQPAVLINIQRQPGANVIEVAEQVKALLPQLAASLPAAVKIDVLTDRTQSIRASIRGVQWELVFAVGLVVLVTFLFLRNLPATLIPSLAVPLSLIATFGVMYLAGFSANNLTLMALTIGAGFVVDDAIVMLENIARYREQGLSRLDAALKGASQIGFTLVSLTLSLIAVLIPLLFMEDVVGRLFREFAVTLAVAILISLVVSLTLTPMMCAYMLPAHTERPGGLMSRLQAAYARLLDVTLRHQRATLAVMLATLALTGLLYAAIPKGFFPTQDSGLLQGVTESAPTTSYGAMASRQQAMAQALLDDPDVASLSSFIGVDSANTALNTGRLLINLKPWGERSTSIAEIIPRLNERARSVQGIQLYLQPVQELNIEDRVGRGQYQFTLNSPDAGLLAQATSQLLQALSAVPALSSVSADLQRGGRQAYLEVSRDTAARLGLSMEDVAQALYNAFGQRQIATLFTQSNQYRVVMEVDRELAATPQALDRIYLQTAAGQPIPLATLATVTEREAPLTLSRLGQFPSVNFSFNLAPGASLGEAVQAIQDTGAEIGIPAGVELRMQGAAAAFQASLSNTLWLMLAAIVTMYLVLGMLYESAIHPITILSTLPSATVGALLALMIGGRPLDLIAVIGIILLIGLVKKNGIMMVDFALEAERQRGMTPLAAIREAALLRLRPILMTTLAALFGALPLMLASGSGAELRQPLGWVMVGGLLVSQMLTLFTTPAVYLFFHKLGQARSMKARPAPRS</sequence>
<keyword evidence="6 8" id="KW-1133">Transmembrane helix</keyword>
<gene>
    <name evidence="9" type="ORF">CAL22_19575</name>
</gene>
<dbReference type="FunFam" id="3.30.70.1430:FF:000001">
    <property type="entry name" value="Efflux pump membrane transporter"/>
    <property type="match status" value="1"/>
</dbReference>
<dbReference type="EMBL" id="NEVU01000003">
    <property type="protein sequence ID" value="OZI71981.1"/>
    <property type="molecule type" value="Genomic_DNA"/>
</dbReference>
<dbReference type="AlphaFoldDB" id="A0A261VDZ6"/>
<keyword evidence="10" id="KW-1185">Reference proteome</keyword>
<evidence type="ECO:0000256" key="1">
    <source>
        <dbReference type="ARBA" id="ARBA00004429"/>
    </source>
</evidence>
<dbReference type="PANTHER" id="PTHR32063">
    <property type="match status" value="1"/>
</dbReference>
<dbReference type="InterPro" id="IPR001036">
    <property type="entry name" value="Acrflvin-R"/>
</dbReference>
<feature type="transmembrane region" description="Helical" evidence="8">
    <location>
        <begin position="431"/>
        <end position="451"/>
    </location>
</feature>
<feature type="transmembrane region" description="Helical" evidence="8">
    <location>
        <begin position="901"/>
        <end position="926"/>
    </location>
</feature>
<dbReference type="InterPro" id="IPR027463">
    <property type="entry name" value="AcrB_DN_DC_subdom"/>
</dbReference>
<proteinExistence type="predicted"/>
<evidence type="ECO:0000256" key="7">
    <source>
        <dbReference type="ARBA" id="ARBA00023136"/>
    </source>
</evidence>
<reference evidence="10" key="1">
    <citation type="submission" date="2017-05" db="EMBL/GenBank/DDBJ databases">
        <title>Complete and WGS of Bordetella genogroups.</title>
        <authorList>
            <person name="Spilker T."/>
            <person name="Lipuma J."/>
        </authorList>
    </citation>
    <scope>NUCLEOTIDE SEQUENCE [LARGE SCALE GENOMIC DNA]</scope>
    <source>
        <strain evidence="10">AU6712</strain>
    </source>
</reference>
<keyword evidence="5 8" id="KW-0812">Transmembrane</keyword>
<dbReference type="SUPFAM" id="SSF82866">
    <property type="entry name" value="Multidrug efflux transporter AcrB transmembrane domain"/>
    <property type="match status" value="2"/>
</dbReference>
<evidence type="ECO:0000256" key="5">
    <source>
        <dbReference type="ARBA" id="ARBA00022692"/>
    </source>
</evidence>
<dbReference type="Pfam" id="PF00873">
    <property type="entry name" value="ACR_tran"/>
    <property type="match status" value="1"/>
</dbReference>
<comment type="subcellular location">
    <subcellularLocation>
        <location evidence="1">Cell inner membrane</location>
        <topology evidence="1">Multi-pass membrane protein</topology>
    </subcellularLocation>
</comment>
<evidence type="ECO:0000256" key="2">
    <source>
        <dbReference type="ARBA" id="ARBA00022448"/>
    </source>
</evidence>
<dbReference type="Gene3D" id="3.30.2090.10">
    <property type="entry name" value="Multidrug efflux transporter AcrB TolC docking domain, DN and DC subdomains"/>
    <property type="match status" value="2"/>
</dbReference>
<dbReference type="Gene3D" id="3.30.70.1430">
    <property type="entry name" value="Multidrug efflux transporter AcrB pore domain"/>
    <property type="match status" value="2"/>
</dbReference>
<keyword evidence="3" id="KW-1003">Cell membrane</keyword>
<evidence type="ECO:0000256" key="4">
    <source>
        <dbReference type="ARBA" id="ARBA00022519"/>
    </source>
</evidence>
<dbReference type="PRINTS" id="PR00702">
    <property type="entry name" value="ACRIFLAVINRP"/>
</dbReference>
<dbReference type="Gene3D" id="1.20.1640.10">
    <property type="entry name" value="Multidrug efflux transporter AcrB transmembrane domain"/>
    <property type="match status" value="2"/>
</dbReference>
<dbReference type="GO" id="GO:0042910">
    <property type="term" value="F:xenobiotic transmembrane transporter activity"/>
    <property type="evidence" value="ECO:0007669"/>
    <property type="project" value="TreeGrafter"/>
</dbReference>
<name>A0A261VDZ6_9BORD</name>
<dbReference type="PANTHER" id="PTHR32063:SF21">
    <property type="entry name" value="MULTIDRUG RESISTANCE PROTEIN MDTB"/>
    <property type="match status" value="1"/>
</dbReference>